<protein>
    <submittedName>
        <fullName evidence="2">Uncharacterized protein</fullName>
    </submittedName>
</protein>
<sequence>MEVLQRSMHEELSLRTDTWFQGHRLDFRTAAMFIYCWNHGYTTPEFCSNEHSMIVRQPPLNEVYYTKTTRSFREQPCPVISG</sequence>
<proteinExistence type="predicted"/>
<dbReference type="AlphaFoldDB" id="A0A5S6QP15"/>
<accession>A0A5S6QP15</accession>
<evidence type="ECO:0000313" key="2">
    <source>
        <dbReference type="WBParaSite" id="TMUE_2000008928.1"/>
    </source>
</evidence>
<organism evidence="1 2">
    <name type="scientific">Trichuris muris</name>
    <name type="common">Mouse whipworm</name>
    <dbReference type="NCBI Taxonomy" id="70415"/>
    <lineage>
        <taxon>Eukaryota</taxon>
        <taxon>Metazoa</taxon>
        <taxon>Ecdysozoa</taxon>
        <taxon>Nematoda</taxon>
        <taxon>Enoplea</taxon>
        <taxon>Dorylaimia</taxon>
        <taxon>Trichinellida</taxon>
        <taxon>Trichuridae</taxon>
        <taxon>Trichuris</taxon>
    </lineage>
</organism>
<evidence type="ECO:0000313" key="1">
    <source>
        <dbReference type="Proteomes" id="UP000046395"/>
    </source>
</evidence>
<reference evidence="2" key="1">
    <citation type="submission" date="2019-12" db="UniProtKB">
        <authorList>
            <consortium name="WormBaseParasite"/>
        </authorList>
    </citation>
    <scope>IDENTIFICATION</scope>
</reference>
<keyword evidence="1" id="KW-1185">Reference proteome</keyword>
<dbReference type="Proteomes" id="UP000046395">
    <property type="component" value="Unassembled WGS sequence"/>
</dbReference>
<name>A0A5S6QP15_TRIMR</name>
<dbReference type="WBParaSite" id="TMUE_2000008928.1">
    <property type="protein sequence ID" value="TMUE_2000008928.1"/>
    <property type="gene ID" value="WBGene00285434"/>
</dbReference>